<dbReference type="GO" id="GO:0043022">
    <property type="term" value="F:ribosome binding"/>
    <property type="evidence" value="ECO:0000318"/>
    <property type="project" value="GO_Central"/>
</dbReference>
<dbReference type="GO" id="GO:0008270">
    <property type="term" value="F:zinc ion binding"/>
    <property type="evidence" value="ECO:0007669"/>
    <property type="project" value="UniProtKB-KW"/>
</dbReference>
<dbReference type="GO" id="GO:0072344">
    <property type="term" value="P:rescue of stalled ribosome"/>
    <property type="evidence" value="ECO:0000318"/>
    <property type="project" value="GO_Central"/>
</dbReference>
<sequence>MDDACAVCAEPLEWVAYGACGHREVCSACVARLRFVLRDQRCCLCMAHCPAVFATKAMGDRTRVISDFSALPVAPGEGKAGEYWYHEDTQVWFDDADHYRAVRSMCRISCTVCEGSSSKRVKKGRKVGKPKHNVKFGSIEQLKGHLIDQHCLYMCDLCLDGRKVFTREQKLYTKPQLNQHIKSGDSEVDGSGIELRGFVGHPMCKFCNSPFYGDNELDTHMTREHYSCHICQRQHSGQCDYFRNYDDLEAHFRSDHFFCEDRECLENKFVVFQSEAELKRHNAVEHRDLMHHARKNLALQTSTGSREWSEQERSHGRGRRNNAWGPIGAVDNTLLSVRSIANVGRGLGNQVTSVAAPLPSLSICSGSGQSSQAGQSSGTNRVLQQSYFSPLSRQEVPDARIGSVLQEASSPPVSESYTPALSRSSRNAARIRDEAFPPLPGISNRSAALTQQGVRKVTENTRASGFQQQSKGTVITHQLRSVENTDSIPFDSSRSLSSPMPNPSPDISGSSSLSSAGNERKGTLVNSQMCPVEDVRAANNFLVERIRTALGMDQDRYTMFKELSVEYRQGVINASKYLSYVEQFGLSHLVLEMARLLPDPQKQKELADAYYTNLRLTSLQGNGGGGTVTSKEGNRKKKGKGKVPDATGTTSATKDSPEDKFLKATRKLQSPEGNSRVVLREGCGATSGSSHELGWPVKGAWQNHGGQRLLSNLKK</sequence>
<dbReference type="InterPro" id="IPR057634">
    <property type="entry name" value="PAH_ZNF598/HEL2"/>
</dbReference>
<dbReference type="PANTHER" id="PTHR22938:SF11">
    <property type="entry name" value="OS01G0251200 PROTEIN"/>
    <property type="match status" value="1"/>
</dbReference>
<keyword evidence="1" id="KW-0479">Metal-binding</keyword>
<feature type="region of interest" description="Disordered" evidence="2">
    <location>
        <begin position="459"/>
        <end position="527"/>
    </location>
</feature>
<evidence type="ECO:0000256" key="1">
    <source>
        <dbReference type="PROSITE-ProRule" id="PRU00175"/>
    </source>
</evidence>
<dbReference type="InterPro" id="IPR044288">
    <property type="entry name" value="ZNF598/HEL2"/>
</dbReference>
<name>A0A0Q3JYP2_BRADI</name>
<gene>
    <name evidence="5" type="primary">LOC100832124</name>
    <name evidence="4" type="ORF">BRADI_2g08860v3</name>
</gene>
<dbReference type="PROSITE" id="PS00028">
    <property type="entry name" value="ZINC_FINGER_C2H2_1"/>
    <property type="match status" value="1"/>
</dbReference>
<feature type="domain" description="RING-type" evidence="3">
    <location>
        <begin position="5"/>
        <end position="45"/>
    </location>
</feature>
<accession>A0A0Q3JYP2</accession>
<feature type="compositionally biased region" description="Polar residues" evidence="2">
    <location>
        <begin position="460"/>
        <end position="499"/>
    </location>
</feature>
<feature type="region of interest" description="Disordered" evidence="2">
    <location>
        <begin position="621"/>
        <end position="715"/>
    </location>
</feature>
<dbReference type="AlphaFoldDB" id="A0A0Q3JYP2"/>
<feature type="compositionally biased region" description="Polar residues" evidence="2">
    <location>
        <begin position="406"/>
        <end position="427"/>
    </location>
</feature>
<reference evidence="4" key="2">
    <citation type="submission" date="2017-06" db="EMBL/GenBank/DDBJ databases">
        <title>WGS assembly of Brachypodium distachyon.</title>
        <authorList>
            <consortium name="The International Brachypodium Initiative"/>
            <person name="Lucas S."/>
            <person name="Harmon-Smith M."/>
            <person name="Lail K."/>
            <person name="Tice H."/>
            <person name="Grimwood J."/>
            <person name="Bruce D."/>
            <person name="Barry K."/>
            <person name="Shu S."/>
            <person name="Lindquist E."/>
            <person name="Wang M."/>
            <person name="Pitluck S."/>
            <person name="Vogel J.P."/>
            <person name="Garvin D.F."/>
            <person name="Mockler T.C."/>
            <person name="Schmutz J."/>
            <person name="Rokhsar D."/>
            <person name="Bevan M.W."/>
        </authorList>
    </citation>
    <scope>NUCLEOTIDE SEQUENCE</scope>
    <source>
        <strain evidence="4">Bd21</strain>
    </source>
</reference>
<dbReference type="SMART" id="SM00355">
    <property type="entry name" value="ZnF_C2H2"/>
    <property type="match status" value="4"/>
</dbReference>
<dbReference type="EnsemblPlants" id="KQK03609">
    <property type="protein sequence ID" value="KQK03609"/>
    <property type="gene ID" value="BRADI_2g08860v3"/>
</dbReference>
<dbReference type="GO" id="GO:0061630">
    <property type="term" value="F:ubiquitin protein ligase activity"/>
    <property type="evidence" value="ECO:0000318"/>
    <property type="project" value="GO_Central"/>
</dbReference>
<evidence type="ECO:0000259" key="3">
    <source>
        <dbReference type="PROSITE" id="PS50089"/>
    </source>
</evidence>
<evidence type="ECO:0000313" key="6">
    <source>
        <dbReference type="Proteomes" id="UP000008810"/>
    </source>
</evidence>
<evidence type="ECO:0000313" key="5">
    <source>
        <dbReference type="EnsemblPlants" id="KQK03609"/>
    </source>
</evidence>
<reference evidence="4 5" key="1">
    <citation type="journal article" date="2010" name="Nature">
        <title>Genome sequencing and analysis of the model grass Brachypodium distachyon.</title>
        <authorList>
            <consortium name="International Brachypodium Initiative"/>
        </authorList>
    </citation>
    <scope>NUCLEOTIDE SEQUENCE [LARGE SCALE GENOMIC DNA]</scope>
    <source>
        <strain evidence="4 5">Bd21</strain>
    </source>
</reference>
<dbReference type="GeneID" id="100832124"/>
<dbReference type="RefSeq" id="XP_010230698.1">
    <property type="nucleotide sequence ID" value="XM_010232396.3"/>
</dbReference>
<protein>
    <recommendedName>
        <fullName evidence="3">RING-type domain-containing protein</fullName>
    </recommendedName>
</protein>
<feature type="region of interest" description="Disordered" evidence="2">
    <location>
        <begin position="406"/>
        <end position="428"/>
    </location>
</feature>
<dbReference type="EMBL" id="CM000881">
    <property type="protein sequence ID" value="KQK03609.1"/>
    <property type="molecule type" value="Genomic_DNA"/>
</dbReference>
<keyword evidence="1" id="KW-0862">Zinc</keyword>
<dbReference type="InterPro" id="IPR001841">
    <property type="entry name" value="Znf_RING"/>
</dbReference>
<organism evidence="4">
    <name type="scientific">Brachypodium distachyon</name>
    <name type="common">Purple false brome</name>
    <name type="synonym">Trachynia distachya</name>
    <dbReference type="NCBI Taxonomy" id="15368"/>
    <lineage>
        <taxon>Eukaryota</taxon>
        <taxon>Viridiplantae</taxon>
        <taxon>Streptophyta</taxon>
        <taxon>Embryophyta</taxon>
        <taxon>Tracheophyta</taxon>
        <taxon>Spermatophyta</taxon>
        <taxon>Magnoliopsida</taxon>
        <taxon>Liliopsida</taxon>
        <taxon>Poales</taxon>
        <taxon>Poaceae</taxon>
        <taxon>BOP clade</taxon>
        <taxon>Pooideae</taxon>
        <taxon>Stipodae</taxon>
        <taxon>Brachypodieae</taxon>
        <taxon>Brachypodium</taxon>
    </lineage>
</organism>
<evidence type="ECO:0000313" key="4">
    <source>
        <dbReference type="EMBL" id="KQK03609.1"/>
    </source>
</evidence>
<dbReference type="InterPro" id="IPR013087">
    <property type="entry name" value="Znf_C2H2_type"/>
</dbReference>
<dbReference type="PROSITE" id="PS50089">
    <property type="entry name" value="ZF_RING_2"/>
    <property type="match status" value="1"/>
</dbReference>
<dbReference type="Pfam" id="PF23202">
    <property type="entry name" value="PAH_ZNF598"/>
    <property type="match status" value="1"/>
</dbReference>
<dbReference type="KEGG" id="bdi:100832124"/>
<reference evidence="5" key="3">
    <citation type="submission" date="2018-08" db="UniProtKB">
        <authorList>
            <consortium name="EnsemblPlants"/>
        </authorList>
    </citation>
    <scope>IDENTIFICATION</scope>
    <source>
        <strain evidence="5">cv. Bd21</strain>
    </source>
</reference>
<feature type="compositionally biased region" description="Low complexity" evidence="2">
    <location>
        <begin position="505"/>
        <end position="515"/>
    </location>
</feature>
<proteinExistence type="predicted"/>
<dbReference type="OrthoDB" id="3838338at2759"/>
<dbReference type="FunCoup" id="A0A0Q3JYP2">
    <property type="interactions" value="334"/>
</dbReference>
<dbReference type="InterPro" id="IPR056437">
    <property type="entry name" value="Znf-C2H2_ZNF598/HEL2"/>
</dbReference>
<feature type="region of interest" description="Disordered" evidence="2">
    <location>
        <begin position="300"/>
        <end position="325"/>
    </location>
</feature>
<dbReference type="Pfam" id="PF23230">
    <property type="entry name" value="zf-C2H2_13"/>
    <property type="match status" value="1"/>
</dbReference>
<evidence type="ECO:0000256" key="2">
    <source>
        <dbReference type="SAM" id="MobiDB-lite"/>
    </source>
</evidence>
<keyword evidence="6" id="KW-1185">Reference proteome</keyword>
<dbReference type="STRING" id="15368.A0A0Q3JYP2"/>
<dbReference type="Gramene" id="KQK03609">
    <property type="protein sequence ID" value="KQK03609"/>
    <property type="gene ID" value="BRADI_2g08860v3"/>
</dbReference>
<dbReference type="Proteomes" id="UP000008810">
    <property type="component" value="Chromosome 2"/>
</dbReference>
<dbReference type="ExpressionAtlas" id="A0A0Q3JYP2">
    <property type="expression patterns" value="baseline"/>
</dbReference>
<dbReference type="GO" id="GO:0016567">
    <property type="term" value="P:protein ubiquitination"/>
    <property type="evidence" value="ECO:0000318"/>
    <property type="project" value="GO_Central"/>
</dbReference>
<keyword evidence="1" id="KW-0863">Zinc-finger</keyword>
<dbReference type="PANTHER" id="PTHR22938">
    <property type="entry name" value="ZINC FINGER PROTEIN 598"/>
    <property type="match status" value="1"/>
</dbReference>